<sequence length="85" mass="9884">MQRLTAIEKAHANHISSAYKSNDKPAFMVVMRLSYICNTYKIVTFKTRTWFIPSTFTRKILTMHRCNLALCNSTGRTWHAKLLGF</sequence>
<organism evidence="6 7">
    <name type="scientific">Gossypium davidsonii</name>
    <name type="common">Davidson's cotton</name>
    <name type="synonym">Gossypium klotzschianum subsp. davidsonii</name>
    <dbReference type="NCBI Taxonomy" id="34287"/>
    <lineage>
        <taxon>Eukaryota</taxon>
        <taxon>Viridiplantae</taxon>
        <taxon>Streptophyta</taxon>
        <taxon>Embryophyta</taxon>
        <taxon>Tracheophyta</taxon>
        <taxon>Spermatophyta</taxon>
        <taxon>Magnoliopsida</taxon>
        <taxon>eudicotyledons</taxon>
        <taxon>Gunneridae</taxon>
        <taxon>Pentapetalae</taxon>
        <taxon>rosids</taxon>
        <taxon>malvids</taxon>
        <taxon>Malvales</taxon>
        <taxon>Malvaceae</taxon>
        <taxon>Malvoideae</taxon>
        <taxon>Gossypium</taxon>
    </lineage>
</organism>
<dbReference type="EMBL" id="JABFAC010250587">
    <property type="protein sequence ID" value="MBA0638453.1"/>
    <property type="molecule type" value="Genomic_DNA"/>
</dbReference>
<protein>
    <submittedName>
        <fullName evidence="6">Uncharacterized protein</fullName>
    </submittedName>
</protein>
<keyword evidence="4" id="KW-0804">Transcription</keyword>
<proteinExistence type="predicted"/>
<keyword evidence="3" id="KW-0238">DNA-binding</keyword>
<evidence type="ECO:0000313" key="6">
    <source>
        <dbReference type="EMBL" id="MBA0638453.1"/>
    </source>
</evidence>
<gene>
    <name evidence="6" type="ORF">Godav_025418</name>
</gene>
<evidence type="ECO:0000313" key="7">
    <source>
        <dbReference type="Proteomes" id="UP000593561"/>
    </source>
</evidence>
<keyword evidence="7" id="KW-1185">Reference proteome</keyword>
<evidence type="ECO:0000256" key="3">
    <source>
        <dbReference type="ARBA" id="ARBA00023125"/>
    </source>
</evidence>
<name>A0A7J8TJZ1_GOSDV</name>
<comment type="caution">
    <text evidence="6">The sequence shown here is derived from an EMBL/GenBank/DDBJ whole genome shotgun (WGS) entry which is preliminary data.</text>
</comment>
<comment type="subcellular location">
    <subcellularLocation>
        <location evidence="1">Nucleus</location>
    </subcellularLocation>
</comment>
<dbReference type="AlphaFoldDB" id="A0A7J8TJZ1"/>
<dbReference type="Gene3D" id="2.40.330.10">
    <property type="entry name" value="DNA-binding pseudobarrel domain"/>
    <property type="match status" value="1"/>
</dbReference>
<dbReference type="InterPro" id="IPR015300">
    <property type="entry name" value="DNA-bd_pseudobarrel_sf"/>
</dbReference>
<accession>A0A7J8TJZ1</accession>
<dbReference type="GO" id="GO:0003677">
    <property type="term" value="F:DNA binding"/>
    <property type="evidence" value="ECO:0007669"/>
    <property type="project" value="UniProtKB-KW"/>
</dbReference>
<dbReference type="Proteomes" id="UP000593561">
    <property type="component" value="Unassembled WGS sequence"/>
</dbReference>
<evidence type="ECO:0000256" key="1">
    <source>
        <dbReference type="ARBA" id="ARBA00004123"/>
    </source>
</evidence>
<keyword evidence="2" id="KW-0805">Transcription regulation</keyword>
<evidence type="ECO:0000256" key="4">
    <source>
        <dbReference type="ARBA" id="ARBA00023163"/>
    </source>
</evidence>
<reference evidence="6 7" key="1">
    <citation type="journal article" date="2019" name="Genome Biol. Evol.">
        <title>Insights into the evolution of the New World diploid cottons (Gossypium, subgenus Houzingenia) based on genome sequencing.</title>
        <authorList>
            <person name="Grover C.E."/>
            <person name="Arick M.A. 2nd"/>
            <person name="Thrash A."/>
            <person name="Conover J.L."/>
            <person name="Sanders W.S."/>
            <person name="Peterson D.G."/>
            <person name="Frelichowski J.E."/>
            <person name="Scheffler J.A."/>
            <person name="Scheffler B.E."/>
            <person name="Wendel J.F."/>
        </authorList>
    </citation>
    <scope>NUCLEOTIDE SEQUENCE [LARGE SCALE GENOMIC DNA]</scope>
    <source>
        <strain evidence="6">27</strain>
        <tissue evidence="6">Leaf</tissue>
    </source>
</reference>
<evidence type="ECO:0000256" key="2">
    <source>
        <dbReference type="ARBA" id="ARBA00023015"/>
    </source>
</evidence>
<evidence type="ECO:0000256" key="5">
    <source>
        <dbReference type="ARBA" id="ARBA00023242"/>
    </source>
</evidence>
<dbReference type="GO" id="GO:0005634">
    <property type="term" value="C:nucleus"/>
    <property type="evidence" value="ECO:0007669"/>
    <property type="project" value="UniProtKB-SubCell"/>
</dbReference>
<keyword evidence="5" id="KW-0539">Nucleus</keyword>